<feature type="domain" description="Na+/H+ antiporter NhaC-like C-terminal" evidence="10">
    <location>
        <begin position="162"/>
        <end position="449"/>
    </location>
</feature>
<evidence type="ECO:0000256" key="6">
    <source>
        <dbReference type="ARBA" id="ARBA00022989"/>
    </source>
</evidence>
<keyword evidence="7 9" id="KW-0472">Membrane</keyword>
<comment type="subcellular location">
    <subcellularLocation>
        <location evidence="1">Cell membrane</location>
        <topology evidence="1">Multi-pass membrane protein</topology>
    </subcellularLocation>
</comment>
<feature type="transmembrane region" description="Helical" evidence="9">
    <location>
        <begin position="37"/>
        <end position="54"/>
    </location>
</feature>
<keyword evidence="5 9" id="KW-0812">Transmembrane</keyword>
<evidence type="ECO:0000259" key="10">
    <source>
        <dbReference type="Pfam" id="PF03553"/>
    </source>
</evidence>
<dbReference type="Proteomes" id="UP001597561">
    <property type="component" value="Unassembled WGS sequence"/>
</dbReference>
<keyword evidence="6 9" id="KW-1133">Transmembrane helix</keyword>
<dbReference type="PANTHER" id="PTHR33451">
    <property type="entry name" value="MALATE-2H(+)/NA(+)-LACTATE ANTIPORTER"/>
    <property type="match status" value="1"/>
</dbReference>
<keyword evidence="12" id="KW-1185">Reference proteome</keyword>
<gene>
    <name evidence="11" type="ORF">ACFS5P_05225</name>
</gene>
<accession>A0ABW5ZE87</accession>
<keyword evidence="2" id="KW-0813">Transport</keyword>
<comment type="similarity">
    <text evidence="8">Belongs to the NhaC Na(+)/H(+) (TC 2.A.35) antiporter family.</text>
</comment>
<organism evidence="11 12">
    <name type="scientific">Jeotgalibacillus terrae</name>
    <dbReference type="NCBI Taxonomy" id="587735"/>
    <lineage>
        <taxon>Bacteria</taxon>
        <taxon>Bacillati</taxon>
        <taxon>Bacillota</taxon>
        <taxon>Bacilli</taxon>
        <taxon>Bacillales</taxon>
        <taxon>Caryophanaceae</taxon>
        <taxon>Jeotgalibacillus</taxon>
    </lineage>
</organism>
<feature type="transmembrane region" description="Helical" evidence="9">
    <location>
        <begin position="427"/>
        <end position="445"/>
    </location>
</feature>
<proteinExistence type="inferred from homology"/>
<evidence type="ECO:0000256" key="7">
    <source>
        <dbReference type="ARBA" id="ARBA00023136"/>
    </source>
</evidence>
<evidence type="ECO:0000256" key="1">
    <source>
        <dbReference type="ARBA" id="ARBA00004651"/>
    </source>
</evidence>
<evidence type="ECO:0000313" key="11">
    <source>
        <dbReference type="EMBL" id="MFD2911269.1"/>
    </source>
</evidence>
<keyword evidence="3" id="KW-0050">Antiport</keyword>
<feature type="transmembrane region" description="Helical" evidence="9">
    <location>
        <begin position="66"/>
        <end position="91"/>
    </location>
</feature>
<dbReference type="PANTHER" id="PTHR33451:SF6">
    <property type="entry name" value="NA(+)_H(+) ANTIPORTER NHAC"/>
    <property type="match status" value="1"/>
</dbReference>
<dbReference type="InterPro" id="IPR018461">
    <property type="entry name" value="Na/H_Antiport_NhaC-like_C"/>
</dbReference>
<feature type="transmembrane region" description="Helical" evidence="9">
    <location>
        <begin position="258"/>
        <end position="276"/>
    </location>
</feature>
<dbReference type="RefSeq" id="WP_204728506.1">
    <property type="nucleotide sequence ID" value="NZ_JAFBDK010000004.1"/>
</dbReference>
<evidence type="ECO:0000256" key="3">
    <source>
        <dbReference type="ARBA" id="ARBA00022449"/>
    </source>
</evidence>
<dbReference type="InterPro" id="IPR052180">
    <property type="entry name" value="NhaC_Na-H+_Antiporter"/>
</dbReference>
<dbReference type="EMBL" id="JBHUPG010000007">
    <property type="protein sequence ID" value="MFD2911269.1"/>
    <property type="molecule type" value="Genomic_DNA"/>
</dbReference>
<feature type="transmembrane region" description="Helical" evidence="9">
    <location>
        <begin position="399"/>
        <end position="421"/>
    </location>
</feature>
<evidence type="ECO:0000313" key="12">
    <source>
        <dbReference type="Proteomes" id="UP001597561"/>
    </source>
</evidence>
<evidence type="ECO:0000256" key="4">
    <source>
        <dbReference type="ARBA" id="ARBA00022475"/>
    </source>
</evidence>
<feature type="transmembrane region" description="Helical" evidence="9">
    <location>
        <begin position="232"/>
        <end position="251"/>
    </location>
</feature>
<feature type="transmembrane region" description="Helical" evidence="9">
    <location>
        <begin position="313"/>
        <end position="340"/>
    </location>
</feature>
<keyword evidence="4" id="KW-1003">Cell membrane</keyword>
<protein>
    <submittedName>
        <fullName evidence="11">Na+/H+ antiporter NhaC family protein</fullName>
    </submittedName>
</protein>
<feature type="transmembrane region" description="Helical" evidence="9">
    <location>
        <begin position="111"/>
        <end position="142"/>
    </location>
</feature>
<evidence type="ECO:0000256" key="8">
    <source>
        <dbReference type="ARBA" id="ARBA00038435"/>
    </source>
</evidence>
<evidence type="ECO:0000256" key="5">
    <source>
        <dbReference type="ARBA" id="ARBA00022692"/>
    </source>
</evidence>
<name>A0ABW5ZE87_9BACL</name>
<feature type="transmembrane region" description="Helical" evidence="9">
    <location>
        <begin position="12"/>
        <end position="31"/>
    </location>
</feature>
<comment type="caution">
    <text evidence="11">The sequence shown here is derived from an EMBL/GenBank/DDBJ whole genome shotgun (WGS) entry which is preliminary data.</text>
</comment>
<sequence>MKNIKRTATPSLAEGIMILIMIIGIMSVSMIGFGSVPHIPIMISILLLLLFGLFKKSQFNELQQGMTTGAATGLGAIFIFIFIGMLISAFMLSGTIPTLMYYGLYLTEFPFFFAAVFAITAIIGISIGSSLTTVATVGVVFISIAGSLDFSLAVTAGAIVSGAFFGDKMSPLSDTTNLASSVVGVDLFEHIRHMSMTTVPAFILTAVFFMFFPADLQAEAAGSVVQLGDDLIGTGLVHWYSLLPIGLLFLFAAKKVPALLTLTAAIMFSIVISYFHSATPVSELFRILFSGYVSGSDSEQVNELLSRGGVESMMFTVSLVVLALGLGGLLFTTGIIPVLFERMTNQKNTLFKAAGTAIGTNVLVGEQYLSILLTGETFAHQVDQEKIERKNLSRVLEDAGTVINPLVPWGVCGVFITSVLNVSVLDYLPFAFFCLVSPVITLIYIKTGWTITKNG</sequence>
<reference evidence="12" key="1">
    <citation type="journal article" date="2019" name="Int. J. Syst. Evol. Microbiol.">
        <title>The Global Catalogue of Microorganisms (GCM) 10K type strain sequencing project: providing services to taxonomists for standard genome sequencing and annotation.</title>
        <authorList>
            <consortium name="The Broad Institute Genomics Platform"/>
            <consortium name="The Broad Institute Genome Sequencing Center for Infectious Disease"/>
            <person name="Wu L."/>
            <person name="Ma J."/>
        </authorList>
    </citation>
    <scope>NUCLEOTIDE SEQUENCE [LARGE SCALE GENOMIC DNA]</scope>
    <source>
        <strain evidence="12">KCTC 13528</strain>
    </source>
</reference>
<dbReference type="Pfam" id="PF03553">
    <property type="entry name" value="Na_H_antiporter"/>
    <property type="match status" value="1"/>
</dbReference>
<evidence type="ECO:0000256" key="9">
    <source>
        <dbReference type="SAM" id="Phobius"/>
    </source>
</evidence>
<evidence type="ECO:0000256" key="2">
    <source>
        <dbReference type="ARBA" id="ARBA00022448"/>
    </source>
</evidence>